<evidence type="ECO:0000313" key="2">
    <source>
        <dbReference type="Proteomes" id="UP000284417"/>
    </source>
</evidence>
<accession>A0A415HYH9</accession>
<dbReference type="AlphaFoldDB" id="A0A415HYH9"/>
<proteinExistence type="predicted"/>
<organism evidence="1 2">
    <name type="scientific">Bacteroides xylanisolvens</name>
    <dbReference type="NCBI Taxonomy" id="371601"/>
    <lineage>
        <taxon>Bacteria</taxon>
        <taxon>Pseudomonadati</taxon>
        <taxon>Bacteroidota</taxon>
        <taxon>Bacteroidia</taxon>
        <taxon>Bacteroidales</taxon>
        <taxon>Bacteroidaceae</taxon>
        <taxon>Bacteroides</taxon>
    </lineage>
</organism>
<sequence>MKQSVSSRETKCFAPRNGLFQALKQFLKLIATGEEIVKLLPFTRKLLIHRGNREKVKGELKRWEINIQWKKLFDSVRNRQIVHILWTNSILSFSHRT</sequence>
<protein>
    <submittedName>
        <fullName evidence="1">Uncharacterized protein</fullName>
    </submittedName>
</protein>
<evidence type="ECO:0000313" key="1">
    <source>
        <dbReference type="EMBL" id="RHK99870.1"/>
    </source>
</evidence>
<gene>
    <name evidence="1" type="ORF">DW042_06020</name>
</gene>
<name>A0A415HYH9_9BACE</name>
<dbReference type="EMBL" id="QROC01000006">
    <property type="protein sequence ID" value="RHK99870.1"/>
    <property type="molecule type" value="Genomic_DNA"/>
</dbReference>
<reference evidence="1 2" key="1">
    <citation type="submission" date="2018-08" db="EMBL/GenBank/DDBJ databases">
        <title>A genome reference for cultivated species of the human gut microbiota.</title>
        <authorList>
            <person name="Zou Y."/>
            <person name="Xue W."/>
            <person name="Luo G."/>
        </authorList>
    </citation>
    <scope>NUCLEOTIDE SEQUENCE [LARGE SCALE GENOMIC DNA]</scope>
    <source>
        <strain evidence="1 2">AF39-6AC</strain>
    </source>
</reference>
<comment type="caution">
    <text evidence="1">The sequence shown here is derived from an EMBL/GenBank/DDBJ whole genome shotgun (WGS) entry which is preliminary data.</text>
</comment>
<dbReference type="Proteomes" id="UP000284417">
    <property type="component" value="Unassembled WGS sequence"/>
</dbReference>